<dbReference type="PANTHER" id="PTHR42759">
    <property type="entry name" value="MOXR FAMILY PROTEIN"/>
    <property type="match status" value="1"/>
</dbReference>
<dbReference type="Gene3D" id="1.10.8.80">
    <property type="entry name" value="Magnesium chelatase subunit I, C-Terminal domain"/>
    <property type="match status" value="1"/>
</dbReference>
<dbReference type="CDD" id="cd00009">
    <property type="entry name" value="AAA"/>
    <property type="match status" value="1"/>
</dbReference>
<dbReference type="InterPro" id="IPR011703">
    <property type="entry name" value="ATPase_AAA-3"/>
</dbReference>
<dbReference type="PANTHER" id="PTHR42759:SF1">
    <property type="entry name" value="MAGNESIUM-CHELATASE SUBUNIT CHLD"/>
    <property type="match status" value="1"/>
</dbReference>
<accession>A0A501WC24</accession>
<keyword evidence="2" id="KW-0067">ATP-binding</keyword>
<dbReference type="FunFam" id="3.40.50.300:FF:000640">
    <property type="entry name" value="MoxR family ATPase"/>
    <property type="match status" value="1"/>
</dbReference>
<dbReference type="InterPro" id="IPR027417">
    <property type="entry name" value="P-loop_NTPase"/>
</dbReference>
<proteinExistence type="inferred from homology"/>
<dbReference type="Proteomes" id="UP000319255">
    <property type="component" value="Unassembled WGS sequence"/>
</dbReference>
<name>A0A501WC24_9RHOB</name>
<dbReference type="EMBL" id="VFRP01000037">
    <property type="protein sequence ID" value="TPE46948.1"/>
    <property type="molecule type" value="Genomic_DNA"/>
</dbReference>
<dbReference type="Pfam" id="PF07726">
    <property type="entry name" value="AAA_3"/>
    <property type="match status" value="1"/>
</dbReference>
<organism evidence="6 7">
    <name type="scientific">Amaricoccus solimangrovi</name>
    <dbReference type="NCBI Taxonomy" id="2589815"/>
    <lineage>
        <taxon>Bacteria</taxon>
        <taxon>Pseudomonadati</taxon>
        <taxon>Pseudomonadota</taxon>
        <taxon>Alphaproteobacteria</taxon>
        <taxon>Rhodobacterales</taxon>
        <taxon>Paracoccaceae</taxon>
        <taxon>Amaricoccus</taxon>
    </lineage>
</organism>
<evidence type="ECO:0000259" key="5">
    <source>
        <dbReference type="Pfam" id="PF17863"/>
    </source>
</evidence>
<evidence type="ECO:0000256" key="2">
    <source>
        <dbReference type="ARBA" id="ARBA00022840"/>
    </source>
</evidence>
<dbReference type="GO" id="GO:0005524">
    <property type="term" value="F:ATP binding"/>
    <property type="evidence" value="ECO:0007669"/>
    <property type="project" value="UniProtKB-KW"/>
</dbReference>
<reference evidence="6 7" key="1">
    <citation type="submission" date="2019-06" db="EMBL/GenBank/DDBJ databases">
        <title>A novel bacterium of genus Amaricoccus, isolated from marine sediment.</title>
        <authorList>
            <person name="Huang H."/>
            <person name="Mo K."/>
            <person name="Hu Y."/>
        </authorList>
    </citation>
    <scope>NUCLEOTIDE SEQUENCE [LARGE SCALE GENOMIC DNA]</scope>
    <source>
        <strain evidence="6 7">HB172011</strain>
    </source>
</reference>
<dbReference type="SUPFAM" id="SSF52540">
    <property type="entry name" value="P-loop containing nucleoside triphosphate hydrolases"/>
    <property type="match status" value="1"/>
</dbReference>
<dbReference type="OrthoDB" id="9808397at2"/>
<dbReference type="AlphaFoldDB" id="A0A501WC24"/>
<gene>
    <name evidence="6" type="ORF">FJM51_20975</name>
</gene>
<sequence>MAARDAILALQSAMNAEVLGQPLVVERMVIGLLADGHLLIEGLPGLAKTRAVKAMATHLAADFSRVQFTPDLLPSDVTGTDIYYSEGGEGAFRFQPGPVFGNILLADEINRAPAKVQAALLEAMEERQVTVGEETHRLPDLFIVMATQNPIEQEGTYPLPEAQTDRFLMKVLVEYPAPADELGVLRLLRAEEQARLAPKAAASGAPPAPEARPIAIEDVFAARREIARLHVAEAIETYIIDLVNATRHPGKYSEDLAREIELGASPRAGLALDRAARAHAWLKGADFVSPGDVLAIAPDVLRHRVALSYEARGKGRDADAVLGDLLKRVAPA</sequence>
<dbReference type="InterPro" id="IPR050764">
    <property type="entry name" value="CbbQ/NirQ/NorQ/GpvN"/>
</dbReference>
<dbReference type="Gene3D" id="3.40.50.300">
    <property type="entry name" value="P-loop containing nucleotide triphosphate hydrolases"/>
    <property type="match status" value="1"/>
</dbReference>
<evidence type="ECO:0000313" key="7">
    <source>
        <dbReference type="Proteomes" id="UP000319255"/>
    </source>
</evidence>
<keyword evidence="1" id="KW-0547">Nucleotide-binding</keyword>
<comment type="caution">
    <text evidence="6">The sequence shown here is derived from an EMBL/GenBank/DDBJ whole genome shotgun (WGS) entry which is preliminary data.</text>
</comment>
<dbReference type="InterPro" id="IPR041628">
    <property type="entry name" value="ChlI/MoxR_AAA_lid"/>
</dbReference>
<feature type="domain" description="ATPase AAA-3" evidence="4">
    <location>
        <begin position="37"/>
        <end position="169"/>
    </location>
</feature>
<dbReference type="Pfam" id="PF17863">
    <property type="entry name" value="AAA_lid_2"/>
    <property type="match status" value="1"/>
</dbReference>
<protein>
    <submittedName>
        <fullName evidence="6">AAA family ATPase</fullName>
    </submittedName>
</protein>
<evidence type="ECO:0000256" key="3">
    <source>
        <dbReference type="ARBA" id="ARBA00061607"/>
    </source>
</evidence>
<feature type="domain" description="ChlI/MoxR AAA lid" evidence="5">
    <location>
        <begin position="258"/>
        <end position="322"/>
    </location>
</feature>
<dbReference type="PIRSF" id="PIRSF002849">
    <property type="entry name" value="AAA_ATPase_chaperone_MoxR_prd"/>
    <property type="match status" value="1"/>
</dbReference>
<evidence type="ECO:0000256" key="1">
    <source>
        <dbReference type="ARBA" id="ARBA00022741"/>
    </source>
</evidence>
<evidence type="ECO:0000313" key="6">
    <source>
        <dbReference type="EMBL" id="TPE46948.1"/>
    </source>
</evidence>
<comment type="similarity">
    <text evidence="3">Belongs to the MoxR family.</text>
</comment>
<dbReference type="RefSeq" id="WP_140456082.1">
    <property type="nucleotide sequence ID" value="NZ_VFRP01000037.1"/>
</dbReference>
<dbReference type="GO" id="GO:0016887">
    <property type="term" value="F:ATP hydrolysis activity"/>
    <property type="evidence" value="ECO:0007669"/>
    <property type="project" value="InterPro"/>
</dbReference>
<keyword evidence="7" id="KW-1185">Reference proteome</keyword>
<evidence type="ECO:0000259" key="4">
    <source>
        <dbReference type="Pfam" id="PF07726"/>
    </source>
</evidence>